<keyword evidence="3" id="KW-0804">Transcription</keyword>
<evidence type="ECO:0000313" key="6">
    <source>
        <dbReference type="Proteomes" id="UP000184386"/>
    </source>
</evidence>
<reference evidence="5 6" key="1">
    <citation type="submission" date="2016-11" db="EMBL/GenBank/DDBJ databases">
        <authorList>
            <person name="Jaros S."/>
            <person name="Januszkiewicz K."/>
            <person name="Wedrychowicz H."/>
        </authorList>
    </citation>
    <scope>NUCLEOTIDE SEQUENCE [LARGE SCALE GENOMIC DNA]</scope>
    <source>
        <strain evidence="5 6">DSM 15929</strain>
    </source>
</reference>
<dbReference type="GO" id="GO:0003677">
    <property type="term" value="F:DNA binding"/>
    <property type="evidence" value="ECO:0007669"/>
    <property type="project" value="UniProtKB-KW"/>
</dbReference>
<evidence type="ECO:0000313" key="5">
    <source>
        <dbReference type="EMBL" id="SHL29846.1"/>
    </source>
</evidence>
<gene>
    <name evidence="5" type="ORF">SAMN02745136_04570</name>
</gene>
<dbReference type="GO" id="GO:0003700">
    <property type="term" value="F:DNA-binding transcription factor activity"/>
    <property type="evidence" value="ECO:0007669"/>
    <property type="project" value="InterPro"/>
</dbReference>
<dbReference type="PANTHER" id="PTHR42756:SF1">
    <property type="entry name" value="TRANSCRIPTIONAL REPRESSOR OF EMRAB OPERON"/>
    <property type="match status" value="1"/>
</dbReference>
<dbReference type="SMART" id="SM00347">
    <property type="entry name" value="HTH_MARR"/>
    <property type="match status" value="1"/>
</dbReference>
<name>A0A1M6ZH81_9FIRM</name>
<organism evidence="5 6">
    <name type="scientific">Anaerocolumna jejuensis DSM 15929</name>
    <dbReference type="NCBI Taxonomy" id="1121322"/>
    <lineage>
        <taxon>Bacteria</taxon>
        <taxon>Bacillati</taxon>
        <taxon>Bacillota</taxon>
        <taxon>Clostridia</taxon>
        <taxon>Lachnospirales</taxon>
        <taxon>Lachnospiraceae</taxon>
        <taxon>Anaerocolumna</taxon>
    </lineage>
</organism>
<sequence>MEQYKETINTFLVEVFHDILRLEEADLARGDFKNLSVHEMHVIEAVNDGNTEGLYSMSEIAAKLNVTASTLTTSVKTLESKGYLIRQKLSKDKRYVRLCLTPLGEKAYSCHRTFHQNLVEGISARLKEDELKTLSTALSTLHEFFHTFQNRNTTSPKEDL</sequence>
<dbReference type="STRING" id="1121322.SAMN02745136_04570"/>
<evidence type="ECO:0000256" key="2">
    <source>
        <dbReference type="ARBA" id="ARBA00023125"/>
    </source>
</evidence>
<dbReference type="SUPFAM" id="SSF46785">
    <property type="entry name" value="Winged helix' DNA-binding domain"/>
    <property type="match status" value="1"/>
</dbReference>
<accession>A0A1M6ZH81</accession>
<proteinExistence type="predicted"/>
<keyword evidence="2 5" id="KW-0238">DNA-binding</keyword>
<dbReference type="OrthoDB" id="5461037at2"/>
<protein>
    <submittedName>
        <fullName evidence="5">DNA-binding transcriptional regulator, MarR family</fullName>
    </submittedName>
</protein>
<dbReference type="PROSITE" id="PS50995">
    <property type="entry name" value="HTH_MARR_2"/>
    <property type="match status" value="1"/>
</dbReference>
<feature type="domain" description="HTH marR-type" evidence="4">
    <location>
        <begin position="1"/>
        <end position="143"/>
    </location>
</feature>
<evidence type="ECO:0000256" key="3">
    <source>
        <dbReference type="ARBA" id="ARBA00023163"/>
    </source>
</evidence>
<dbReference type="PRINTS" id="PR00598">
    <property type="entry name" value="HTHMARR"/>
</dbReference>
<dbReference type="AlphaFoldDB" id="A0A1M6ZH81"/>
<dbReference type="PANTHER" id="PTHR42756">
    <property type="entry name" value="TRANSCRIPTIONAL REGULATOR, MARR"/>
    <property type="match status" value="1"/>
</dbReference>
<evidence type="ECO:0000259" key="4">
    <source>
        <dbReference type="PROSITE" id="PS50995"/>
    </source>
</evidence>
<dbReference type="RefSeq" id="WP_073279420.1">
    <property type="nucleotide sequence ID" value="NZ_FRAC01000029.1"/>
</dbReference>
<dbReference type="InterPro" id="IPR036388">
    <property type="entry name" value="WH-like_DNA-bd_sf"/>
</dbReference>
<dbReference type="Pfam" id="PF01047">
    <property type="entry name" value="MarR"/>
    <property type="match status" value="1"/>
</dbReference>
<dbReference type="Gene3D" id="1.10.10.10">
    <property type="entry name" value="Winged helix-like DNA-binding domain superfamily/Winged helix DNA-binding domain"/>
    <property type="match status" value="1"/>
</dbReference>
<dbReference type="EMBL" id="FRAC01000029">
    <property type="protein sequence ID" value="SHL29846.1"/>
    <property type="molecule type" value="Genomic_DNA"/>
</dbReference>
<keyword evidence="1" id="KW-0805">Transcription regulation</keyword>
<evidence type="ECO:0000256" key="1">
    <source>
        <dbReference type="ARBA" id="ARBA00023015"/>
    </source>
</evidence>
<dbReference type="InterPro" id="IPR000835">
    <property type="entry name" value="HTH_MarR-typ"/>
</dbReference>
<dbReference type="InterPro" id="IPR036390">
    <property type="entry name" value="WH_DNA-bd_sf"/>
</dbReference>
<dbReference type="Proteomes" id="UP000184386">
    <property type="component" value="Unassembled WGS sequence"/>
</dbReference>
<keyword evidence="6" id="KW-1185">Reference proteome</keyword>